<evidence type="ECO:0000313" key="2">
    <source>
        <dbReference type="Proteomes" id="UP001579974"/>
    </source>
</evidence>
<accession>A0ABV5AKB6</accession>
<dbReference type="EMBL" id="JBDXSU010000026">
    <property type="protein sequence ID" value="MFB5192710.1"/>
    <property type="molecule type" value="Genomic_DNA"/>
</dbReference>
<reference evidence="1 2" key="1">
    <citation type="journal article" date="2024" name="Int. J. Mol. Sci.">
        <title>Exploration of Alicyclobacillus spp. Genome in Search of Antibiotic Resistance.</title>
        <authorList>
            <person name="Bucka-Kolendo J."/>
            <person name="Kiousi D.E."/>
            <person name="Dekowska A."/>
            <person name="Mikolajczuk-Szczyrba A."/>
            <person name="Karadedos D.M."/>
            <person name="Michael P."/>
            <person name="Galanis A."/>
            <person name="Sokolowska B."/>
        </authorList>
    </citation>
    <scope>NUCLEOTIDE SEQUENCE [LARGE SCALE GENOMIC DNA]</scope>
    <source>
        <strain evidence="1 2">KKP 3000</strain>
    </source>
</reference>
<proteinExistence type="predicted"/>
<sequence length="56" mass="6298">MDEMVYVVVGEAEAYLCAFEWLGCWIAAGYRVYGVADTVWEATLLYRKALQGEGMV</sequence>
<name>A0ABV5AKB6_9BACL</name>
<comment type="caution">
    <text evidence="1">The sequence shown here is derived from an EMBL/GenBank/DDBJ whole genome shotgun (WGS) entry which is preliminary data.</text>
</comment>
<dbReference type="Proteomes" id="UP001579974">
    <property type="component" value="Unassembled WGS sequence"/>
</dbReference>
<protein>
    <submittedName>
        <fullName evidence="1">Uncharacterized protein</fullName>
    </submittedName>
</protein>
<keyword evidence="2" id="KW-1185">Reference proteome</keyword>
<organism evidence="1 2">
    <name type="scientific">Alicyclobacillus fastidiosus</name>
    <dbReference type="NCBI Taxonomy" id="392011"/>
    <lineage>
        <taxon>Bacteria</taxon>
        <taxon>Bacillati</taxon>
        <taxon>Bacillota</taxon>
        <taxon>Bacilli</taxon>
        <taxon>Bacillales</taxon>
        <taxon>Alicyclobacillaceae</taxon>
        <taxon>Alicyclobacillus</taxon>
    </lineage>
</organism>
<dbReference type="RefSeq" id="WP_275474220.1">
    <property type="nucleotide sequence ID" value="NZ_CP162940.1"/>
</dbReference>
<evidence type="ECO:0000313" key="1">
    <source>
        <dbReference type="EMBL" id="MFB5192710.1"/>
    </source>
</evidence>
<gene>
    <name evidence="1" type="ORF">KKP3000_001919</name>
</gene>